<reference evidence="1 2" key="1">
    <citation type="submission" date="2016-10" db="EMBL/GenBank/DDBJ databases">
        <title>Draft Genome sequence of Alkanindiges sp. strain H1.</title>
        <authorList>
            <person name="Subhash Y."/>
            <person name="Lee S."/>
        </authorList>
    </citation>
    <scope>NUCLEOTIDE SEQUENCE [LARGE SCALE GENOMIC DNA]</scope>
    <source>
        <strain evidence="1 2">H1</strain>
    </source>
</reference>
<dbReference type="EMBL" id="MLCN01000047">
    <property type="protein sequence ID" value="ONG37682.1"/>
    <property type="molecule type" value="Genomic_DNA"/>
</dbReference>
<dbReference type="Proteomes" id="UP000192132">
    <property type="component" value="Unassembled WGS sequence"/>
</dbReference>
<organism evidence="1 2">
    <name type="scientific">Alkanindiges hydrocarboniclasticus</name>
    <dbReference type="NCBI Taxonomy" id="1907941"/>
    <lineage>
        <taxon>Bacteria</taxon>
        <taxon>Pseudomonadati</taxon>
        <taxon>Pseudomonadota</taxon>
        <taxon>Gammaproteobacteria</taxon>
        <taxon>Moraxellales</taxon>
        <taxon>Moraxellaceae</taxon>
        <taxon>Alkanindiges</taxon>
    </lineage>
</organism>
<protein>
    <submittedName>
        <fullName evidence="1">Uncharacterized protein</fullName>
    </submittedName>
</protein>
<accession>A0A1S8CT38</accession>
<proteinExistence type="predicted"/>
<dbReference type="RefSeq" id="WP_076879219.1">
    <property type="nucleotide sequence ID" value="NZ_MLCN01000047.1"/>
</dbReference>
<sequence>MLFYLPKIIMSLHNEHNGLMQNFENLKSKASQQNTLKTCQLFVDITSLEFDDAHTPYILATRLDTLQPVRVRLNNIDEMAKELKITNRNLSDSLALEKAKKMVSKRDSLADKIQKRHAKYLFCDRATFLDMGNDQVPRYRANWTETVSTSPEIELLPCFAHINIRQAIVEGNIHKPEFVQAEIIMDILEANIQQREENKTFIISALDNITTTGMPQTGELIIQIFNDGNLITSATIAQTLKKIQGRDQQGNPIEFDYPVDGNQSLNDLMLGYDFFTQNAMGNNTANLQVLNSDIARLAVKFLTGIPFPATAIINKDNEYLESLRNFYHSLSNPATSVKLFAIQKIYFGAMYKQSVLKANLANSPLKAYRKLATDGVAIKQFLPTMLAIARYKESLNPYISFSTRLFMPYKKNEIINNDISNISASKLLELKEHYPF</sequence>
<name>A0A1S8CT38_9GAMM</name>
<keyword evidence="2" id="KW-1185">Reference proteome</keyword>
<comment type="caution">
    <text evidence="1">The sequence shown here is derived from an EMBL/GenBank/DDBJ whole genome shotgun (WGS) entry which is preliminary data.</text>
</comment>
<dbReference type="STRING" id="1907941.BKE30_14045"/>
<dbReference type="AlphaFoldDB" id="A0A1S8CT38"/>
<evidence type="ECO:0000313" key="2">
    <source>
        <dbReference type="Proteomes" id="UP000192132"/>
    </source>
</evidence>
<gene>
    <name evidence="1" type="ORF">BKE30_14045</name>
</gene>
<evidence type="ECO:0000313" key="1">
    <source>
        <dbReference type="EMBL" id="ONG37682.1"/>
    </source>
</evidence>